<reference evidence="3 4" key="1">
    <citation type="submission" date="2018-07" db="EMBL/GenBank/DDBJ databases">
        <title>Genomic Encyclopedia of Type Strains, Phase III (KMG-III): the genomes of soil and plant-associated and newly described type strains.</title>
        <authorList>
            <person name="Whitman W."/>
        </authorList>
    </citation>
    <scope>NUCLEOTIDE SEQUENCE [LARGE SCALE GENOMIC DNA]</scope>
    <source>
        <strain evidence="3 4">CECT 8488</strain>
    </source>
</reference>
<keyword evidence="3" id="KW-0808">Transferase</keyword>
<dbReference type="RefSeq" id="WP_115939419.1">
    <property type="nucleotide sequence ID" value="NZ_QRDW01000018.1"/>
</dbReference>
<dbReference type="InterPro" id="IPR001296">
    <property type="entry name" value="Glyco_trans_1"/>
</dbReference>
<keyword evidence="4" id="KW-1185">Reference proteome</keyword>
<evidence type="ECO:0000259" key="2">
    <source>
        <dbReference type="Pfam" id="PF13439"/>
    </source>
</evidence>
<organism evidence="3 4">
    <name type="scientific">Aestuariispira insulae</name>
    <dbReference type="NCBI Taxonomy" id="1461337"/>
    <lineage>
        <taxon>Bacteria</taxon>
        <taxon>Pseudomonadati</taxon>
        <taxon>Pseudomonadota</taxon>
        <taxon>Alphaproteobacteria</taxon>
        <taxon>Rhodospirillales</taxon>
        <taxon>Kiloniellaceae</taxon>
        <taxon>Aestuariispira</taxon>
    </lineage>
</organism>
<sequence length="360" mass="39932">MKDIKTLIVVQHLRPGGIECLALDFLEHLPGTGSLLVSLEGNIRELVEHWPRIQRFEDRIIALEKQPGWDWRCLMRLARLIRETQPDVVHCHHIGPLLYGGIGAKWARCPLVHTEHDAWHLMQPKRRMLQKLAVSFLSPAVIADAHQVAINYENAIGRKTDAIILNGIDTNRFAPGDKSEARTRLGLPVGKQIFGMAGRLVPVKNTELLIRAFSSIAKETRHLAIAGAGPQEDHLKSLVSQLGLETHVSFLDHVEKMPDFYRSLDRFVLPSLSEGLPLCLLEAQACGTAVIATDVGAVKEAVCPDTGTLVESDNARQLSAAMCGSLWQRLTPEKVRSFTLSVGCRDVMLSRYLDAYSAAR</sequence>
<dbReference type="OrthoDB" id="9781738at2"/>
<evidence type="ECO:0000259" key="1">
    <source>
        <dbReference type="Pfam" id="PF00534"/>
    </source>
</evidence>
<feature type="domain" description="Glycosyltransferase subfamily 4-like N-terminal" evidence="2">
    <location>
        <begin position="16"/>
        <end position="172"/>
    </location>
</feature>
<feature type="domain" description="Glycosyl transferase family 1" evidence="1">
    <location>
        <begin position="178"/>
        <end position="322"/>
    </location>
</feature>
<protein>
    <submittedName>
        <fullName evidence="3">Glycosyltransferase involved in cell wall biosynthesis</fullName>
    </submittedName>
</protein>
<dbReference type="GO" id="GO:0016757">
    <property type="term" value="F:glycosyltransferase activity"/>
    <property type="evidence" value="ECO:0007669"/>
    <property type="project" value="InterPro"/>
</dbReference>
<dbReference type="Pfam" id="PF00534">
    <property type="entry name" value="Glycos_transf_1"/>
    <property type="match status" value="1"/>
</dbReference>
<accession>A0A3D9H2P6</accession>
<dbReference type="Proteomes" id="UP000256845">
    <property type="component" value="Unassembled WGS sequence"/>
</dbReference>
<evidence type="ECO:0000313" key="3">
    <source>
        <dbReference type="EMBL" id="RED43788.1"/>
    </source>
</evidence>
<name>A0A3D9H2P6_9PROT</name>
<dbReference type="AlphaFoldDB" id="A0A3D9H2P6"/>
<dbReference type="InterPro" id="IPR028098">
    <property type="entry name" value="Glyco_trans_4-like_N"/>
</dbReference>
<dbReference type="Gene3D" id="3.40.50.2000">
    <property type="entry name" value="Glycogen Phosphorylase B"/>
    <property type="match status" value="2"/>
</dbReference>
<dbReference type="Pfam" id="PF13439">
    <property type="entry name" value="Glyco_transf_4"/>
    <property type="match status" value="1"/>
</dbReference>
<dbReference type="EMBL" id="QRDW01000018">
    <property type="protein sequence ID" value="RED43788.1"/>
    <property type="molecule type" value="Genomic_DNA"/>
</dbReference>
<proteinExistence type="predicted"/>
<evidence type="ECO:0000313" key="4">
    <source>
        <dbReference type="Proteomes" id="UP000256845"/>
    </source>
</evidence>
<dbReference type="SUPFAM" id="SSF53756">
    <property type="entry name" value="UDP-Glycosyltransferase/glycogen phosphorylase"/>
    <property type="match status" value="1"/>
</dbReference>
<dbReference type="PANTHER" id="PTHR12526">
    <property type="entry name" value="GLYCOSYLTRANSFERASE"/>
    <property type="match status" value="1"/>
</dbReference>
<gene>
    <name evidence="3" type="ORF">DFP90_11811</name>
</gene>
<comment type="caution">
    <text evidence="3">The sequence shown here is derived from an EMBL/GenBank/DDBJ whole genome shotgun (WGS) entry which is preliminary data.</text>
</comment>